<evidence type="ECO:0000256" key="6">
    <source>
        <dbReference type="RuleBase" id="RU362125"/>
    </source>
</evidence>
<dbReference type="OrthoDB" id="9785203at2"/>
<keyword evidence="3 6" id="KW-0285">Flavoprotein</keyword>
<gene>
    <name evidence="10" type="ORF">EDC24_1678</name>
</gene>
<dbReference type="RefSeq" id="WP_124221569.1">
    <property type="nucleotide sequence ID" value="NZ_RKRF01000009.1"/>
</dbReference>
<comment type="caution">
    <text evidence="10">The sequence shown here is derived from an EMBL/GenBank/DDBJ whole genome shotgun (WGS) entry which is preliminary data.</text>
</comment>
<evidence type="ECO:0000313" key="10">
    <source>
        <dbReference type="EMBL" id="RPF53182.1"/>
    </source>
</evidence>
<dbReference type="InterPro" id="IPR009075">
    <property type="entry name" value="AcylCo_DH/oxidase_C"/>
</dbReference>
<evidence type="ECO:0000259" key="8">
    <source>
        <dbReference type="Pfam" id="PF02770"/>
    </source>
</evidence>
<feature type="domain" description="Acyl-CoA oxidase/dehydrogenase middle" evidence="8">
    <location>
        <begin position="128"/>
        <end position="220"/>
    </location>
</feature>
<dbReference type="InterPro" id="IPR006091">
    <property type="entry name" value="Acyl-CoA_Oxase/DH_mid-dom"/>
</dbReference>
<dbReference type="PANTHER" id="PTHR43884">
    <property type="entry name" value="ACYL-COA DEHYDROGENASE"/>
    <property type="match status" value="1"/>
</dbReference>
<evidence type="ECO:0000256" key="5">
    <source>
        <dbReference type="ARBA" id="ARBA00023002"/>
    </source>
</evidence>
<dbReference type="SUPFAM" id="SSF56645">
    <property type="entry name" value="Acyl-CoA dehydrogenase NM domain-like"/>
    <property type="match status" value="1"/>
</dbReference>
<protein>
    <submittedName>
        <fullName evidence="10">Alkylation response protein AidB-like acyl-CoA dehydrogenase</fullName>
    </submittedName>
</protein>
<evidence type="ECO:0000259" key="9">
    <source>
        <dbReference type="Pfam" id="PF02771"/>
    </source>
</evidence>
<evidence type="ECO:0000256" key="2">
    <source>
        <dbReference type="ARBA" id="ARBA00009347"/>
    </source>
</evidence>
<reference evidence="10 11" key="1">
    <citation type="submission" date="2018-11" db="EMBL/GenBank/DDBJ databases">
        <title>Genomic Encyclopedia of Type Strains, Phase IV (KMG-IV): sequencing the most valuable type-strain genomes for metagenomic binning, comparative biology and taxonomic classification.</title>
        <authorList>
            <person name="Goeker M."/>
        </authorList>
    </citation>
    <scope>NUCLEOTIDE SEQUENCE [LARGE SCALE GENOMIC DNA]</scope>
    <source>
        <strain evidence="10 11">DSM 18090</strain>
    </source>
</reference>
<dbReference type="PANTHER" id="PTHR43884:SF25">
    <property type="entry name" value="ACYL-COA DEHYDROGENASE YDBM-RELATED"/>
    <property type="match status" value="1"/>
</dbReference>
<keyword evidence="5 6" id="KW-0560">Oxidoreductase</keyword>
<dbReference type="InterPro" id="IPR037069">
    <property type="entry name" value="AcylCoA_DH/ox_N_sf"/>
</dbReference>
<dbReference type="Pfam" id="PF02770">
    <property type="entry name" value="Acyl-CoA_dh_M"/>
    <property type="match status" value="1"/>
</dbReference>
<dbReference type="InterPro" id="IPR036250">
    <property type="entry name" value="AcylCo_DH-like_C"/>
</dbReference>
<evidence type="ECO:0000256" key="4">
    <source>
        <dbReference type="ARBA" id="ARBA00022827"/>
    </source>
</evidence>
<dbReference type="SUPFAM" id="SSF47203">
    <property type="entry name" value="Acyl-CoA dehydrogenase C-terminal domain-like"/>
    <property type="match status" value="1"/>
</dbReference>
<evidence type="ECO:0000256" key="3">
    <source>
        <dbReference type="ARBA" id="ARBA00022630"/>
    </source>
</evidence>
<dbReference type="AlphaFoldDB" id="A0A3N5C1D7"/>
<comment type="cofactor">
    <cofactor evidence="1 6">
        <name>FAD</name>
        <dbReference type="ChEBI" id="CHEBI:57692"/>
    </cofactor>
</comment>
<dbReference type="Pfam" id="PF00441">
    <property type="entry name" value="Acyl-CoA_dh_1"/>
    <property type="match status" value="1"/>
</dbReference>
<evidence type="ECO:0000313" key="11">
    <source>
        <dbReference type="Proteomes" id="UP000276443"/>
    </source>
</evidence>
<dbReference type="GO" id="GO:0003995">
    <property type="term" value="F:acyl-CoA dehydrogenase activity"/>
    <property type="evidence" value="ECO:0007669"/>
    <property type="project" value="TreeGrafter"/>
</dbReference>
<evidence type="ECO:0000256" key="1">
    <source>
        <dbReference type="ARBA" id="ARBA00001974"/>
    </source>
</evidence>
<name>A0A3N5C1D7_9BACI</name>
<dbReference type="Gene3D" id="1.10.540.10">
    <property type="entry name" value="Acyl-CoA dehydrogenase/oxidase, N-terminal domain"/>
    <property type="match status" value="1"/>
</dbReference>
<dbReference type="EMBL" id="RKRF01000009">
    <property type="protein sequence ID" value="RPF53182.1"/>
    <property type="molecule type" value="Genomic_DNA"/>
</dbReference>
<dbReference type="GO" id="GO:0050660">
    <property type="term" value="F:flavin adenine dinucleotide binding"/>
    <property type="evidence" value="ECO:0007669"/>
    <property type="project" value="InterPro"/>
</dbReference>
<sequence>MFEQDLKFIKNDRQKMLYKKAELISQDLSSFVRKADQEGRFLKESLDTLKQHEYLSLVLSDTYGGKDLSLYEWLLMQEKIAEQDAATALSVGWHNGILMELKEGKLWAEDDFDWIANQASQQKLFNRASTEKNTGSPTRGGRPETIATKTAIGYVLNGRKTFTTMAEVLDYAIVSAWIEDEEAIGWFVVDMSKDGVFVDRTWDTLGMKGTGSDDLVLESVNVCADSLVERKSKGSGPKGWLLHIPVCYLGVAKAALRDAIQFAKEFQPNSLNHPIAKESHIRQKIGEMDMILRRARAYLFHIAQEWDQYPEKRTELARDLAVVKVTATNDANRVVDLAMRIAGGRGLFKEYPFERYYRDVRAGLHNPPMDDLVLEQNASSLLDD</sequence>
<dbReference type="InterPro" id="IPR013786">
    <property type="entry name" value="AcylCoA_DH/ox_N"/>
</dbReference>
<feature type="domain" description="Acyl-CoA dehydrogenase/oxidase C-terminal" evidence="7">
    <location>
        <begin position="246"/>
        <end position="362"/>
    </location>
</feature>
<comment type="similarity">
    <text evidence="2 6">Belongs to the acyl-CoA dehydrogenase family.</text>
</comment>
<evidence type="ECO:0000259" key="7">
    <source>
        <dbReference type="Pfam" id="PF00441"/>
    </source>
</evidence>
<dbReference type="Pfam" id="PF02771">
    <property type="entry name" value="Acyl-CoA_dh_N"/>
    <property type="match status" value="1"/>
</dbReference>
<dbReference type="InterPro" id="IPR009100">
    <property type="entry name" value="AcylCoA_DH/oxidase_NM_dom_sf"/>
</dbReference>
<accession>A0A3N5C1D7</accession>
<dbReference type="CDD" id="cd00567">
    <property type="entry name" value="ACAD"/>
    <property type="match status" value="1"/>
</dbReference>
<feature type="domain" description="Acyl-CoA dehydrogenase/oxidase N-terminal" evidence="9">
    <location>
        <begin position="13"/>
        <end position="100"/>
    </location>
</feature>
<dbReference type="PIRSF" id="PIRSF016578">
    <property type="entry name" value="HsaA"/>
    <property type="match status" value="1"/>
</dbReference>
<keyword evidence="11" id="KW-1185">Reference proteome</keyword>
<organism evidence="10 11">
    <name type="scientific">Aquisalibacillus elongatus</name>
    <dbReference type="NCBI Taxonomy" id="485577"/>
    <lineage>
        <taxon>Bacteria</taxon>
        <taxon>Bacillati</taxon>
        <taxon>Bacillota</taxon>
        <taxon>Bacilli</taxon>
        <taxon>Bacillales</taxon>
        <taxon>Bacillaceae</taxon>
        <taxon>Aquisalibacillus</taxon>
    </lineage>
</organism>
<dbReference type="Gene3D" id="2.40.110.10">
    <property type="entry name" value="Butyryl-CoA Dehydrogenase, subunit A, domain 2"/>
    <property type="match status" value="1"/>
</dbReference>
<dbReference type="Gene3D" id="1.20.140.10">
    <property type="entry name" value="Butyryl-CoA Dehydrogenase, subunit A, domain 3"/>
    <property type="match status" value="1"/>
</dbReference>
<proteinExistence type="inferred from homology"/>
<dbReference type="InterPro" id="IPR046373">
    <property type="entry name" value="Acyl-CoA_Oxase/DH_mid-dom_sf"/>
</dbReference>
<keyword evidence="4 6" id="KW-0274">FAD</keyword>
<dbReference type="Proteomes" id="UP000276443">
    <property type="component" value="Unassembled WGS sequence"/>
</dbReference>